<dbReference type="RefSeq" id="WP_240547338.1">
    <property type="nucleotide sequence ID" value="NZ_BSPF01000031.1"/>
</dbReference>
<keyword evidence="2" id="KW-1133">Transmembrane helix</keyword>
<evidence type="ECO:0000256" key="2">
    <source>
        <dbReference type="SAM" id="Phobius"/>
    </source>
</evidence>
<sequence>MNKLSILSAGVALGVTLALMSMLCALAFAIWPDTTLDFFGAFMHGLDFSPIRLAAQMSPGRVLYGVVGLGVVGLVAGVVYASIYNVVATGRRYGGPHESRGTRPPRPAMTTANNQRECNR</sequence>
<gene>
    <name evidence="3" type="ORF">IQ26_06493</name>
</gene>
<proteinExistence type="predicted"/>
<accession>A0A562MTA5</accession>
<organism evidence="3 4">
    <name type="scientific">Mesorhizobium tianshanense</name>
    <dbReference type="NCBI Taxonomy" id="39844"/>
    <lineage>
        <taxon>Bacteria</taxon>
        <taxon>Pseudomonadati</taxon>
        <taxon>Pseudomonadota</taxon>
        <taxon>Alphaproteobacteria</taxon>
        <taxon>Hyphomicrobiales</taxon>
        <taxon>Phyllobacteriaceae</taxon>
        <taxon>Mesorhizobium</taxon>
    </lineage>
</organism>
<evidence type="ECO:0000313" key="4">
    <source>
        <dbReference type="Proteomes" id="UP000317122"/>
    </source>
</evidence>
<dbReference type="EMBL" id="VLKT01000061">
    <property type="protein sequence ID" value="TWI23106.1"/>
    <property type="molecule type" value="Genomic_DNA"/>
</dbReference>
<keyword evidence="2" id="KW-0812">Transmembrane</keyword>
<reference evidence="3 4" key="1">
    <citation type="journal article" date="2015" name="Stand. Genomic Sci.">
        <title>Genomic Encyclopedia of Bacterial and Archaeal Type Strains, Phase III: the genomes of soil and plant-associated and newly described type strains.</title>
        <authorList>
            <person name="Whitman W.B."/>
            <person name="Woyke T."/>
            <person name="Klenk H.P."/>
            <person name="Zhou Y."/>
            <person name="Lilburn T.G."/>
            <person name="Beck B.J."/>
            <person name="De Vos P."/>
            <person name="Vandamme P."/>
            <person name="Eisen J.A."/>
            <person name="Garrity G."/>
            <person name="Hugenholtz P."/>
            <person name="Kyrpides N.C."/>
        </authorList>
    </citation>
    <scope>NUCLEOTIDE SEQUENCE [LARGE SCALE GENOMIC DNA]</scope>
    <source>
        <strain evidence="3 4">CGMCC 1.2546</strain>
    </source>
</reference>
<feature type="region of interest" description="Disordered" evidence="1">
    <location>
        <begin position="91"/>
        <end position="120"/>
    </location>
</feature>
<name>A0A562MTA5_9HYPH</name>
<feature type="transmembrane region" description="Helical" evidence="2">
    <location>
        <begin position="62"/>
        <end position="83"/>
    </location>
</feature>
<dbReference type="AlphaFoldDB" id="A0A562MTA5"/>
<evidence type="ECO:0000256" key="1">
    <source>
        <dbReference type="SAM" id="MobiDB-lite"/>
    </source>
</evidence>
<dbReference type="Pfam" id="PF18926">
    <property type="entry name" value="DUF5676"/>
    <property type="match status" value="1"/>
</dbReference>
<dbReference type="InterPro" id="IPR044020">
    <property type="entry name" value="DUF5676"/>
</dbReference>
<keyword evidence="4" id="KW-1185">Reference proteome</keyword>
<evidence type="ECO:0000313" key="3">
    <source>
        <dbReference type="EMBL" id="TWI23106.1"/>
    </source>
</evidence>
<protein>
    <submittedName>
        <fullName evidence="3">Uncharacterized protein</fullName>
    </submittedName>
</protein>
<dbReference type="Proteomes" id="UP000317122">
    <property type="component" value="Unassembled WGS sequence"/>
</dbReference>
<feature type="compositionally biased region" description="Polar residues" evidence="1">
    <location>
        <begin position="110"/>
        <end position="120"/>
    </location>
</feature>
<keyword evidence="2" id="KW-0472">Membrane</keyword>
<comment type="caution">
    <text evidence="3">The sequence shown here is derived from an EMBL/GenBank/DDBJ whole genome shotgun (WGS) entry which is preliminary data.</text>
</comment>